<reference evidence="2" key="1">
    <citation type="submission" date="2021-03" db="EMBL/GenBank/DDBJ databases">
        <title>Genomic Encyclopedia of Type Strains, Phase IV (KMG-IV): sequencing the most valuable type-strain genomes for metagenomic binning, comparative biology and taxonomic classification.</title>
        <authorList>
            <person name="Goeker M."/>
        </authorList>
    </citation>
    <scope>NUCLEOTIDE SEQUENCE</scope>
    <source>
        <strain evidence="2">DSM 26232</strain>
    </source>
</reference>
<dbReference type="GO" id="GO:0003700">
    <property type="term" value="F:DNA-binding transcription factor activity"/>
    <property type="evidence" value="ECO:0007669"/>
    <property type="project" value="InterPro"/>
</dbReference>
<dbReference type="CDD" id="cd00090">
    <property type="entry name" value="HTH_ARSR"/>
    <property type="match status" value="1"/>
</dbReference>
<accession>A0A8T4GS16</accession>
<evidence type="ECO:0000313" key="3">
    <source>
        <dbReference type="Proteomes" id="UP000823736"/>
    </source>
</evidence>
<dbReference type="PANTHER" id="PTHR36216:SF1">
    <property type="entry name" value="HTH ARSR-TYPE DOMAIN-CONTAINING PROTEIN"/>
    <property type="match status" value="1"/>
</dbReference>
<keyword evidence="3" id="KW-1185">Reference proteome</keyword>
<dbReference type="Pfam" id="PF24266">
    <property type="entry name" value="HTH_HVO_0163_N"/>
    <property type="match status" value="1"/>
</dbReference>
<evidence type="ECO:0000313" key="2">
    <source>
        <dbReference type="EMBL" id="MBP1985649.1"/>
    </source>
</evidence>
<evidence type="ECO:0000259" key="1">
    <source>
        <dbReference type="SMART" id="SM00418"/>
    </source>
</evidence>
<dbReference type="PANTHER" id="PTHR36216">
    <property type="entry name" value="TRANSCRIPTIONAL REGULATOR, TRMB"/>
    <property type="match status" value="1"/>
</dbReference>
<dbReference type="RefSeq" id="WP_209489435.1">
    <property type="nucleotide sequence ID" value="NZ_JAGGLC010000001.1"/>
</dbReference>
<protein>
    <submittedName>
        <fullName evidence="2">Putative transcriptional regulator</fullName>
    </submittedName>
</protein>
<dbReference type="InterPro" id="IPR011991">
    <property type="entry name" value="ArsR-like_HTH"/>
</dbReference>
<sequence length="170" mass="19234">MNETRERLLDHVRDHPGRHASALGREFDLATGQRQYHLRRLRRDGAVVADERHGRTHYFTPGYDDRERERLALARRETSRAALAALLAAGETPAATLAERLDVARSTLSYHVDRLRDAGLIAERRDERGRVHLSLADPGATRSLLATVEPSTPDRLVDRFTRLVDELLDG</sequence>
<dbReference type="InterPro" id="IPR036388">
    <property type="entry name" value="WH-like_DNA-bd_sf"/>
</dbReference>
<name>A0A8T4GS16_9EURY</name>
<comment type="caution">
    <text evidence="2">The sequence shown here is derived from an EMBL/GenBank/DDBJ whole genome shotgun (WGS) entry which is preliminary data.</text>
</comment>
<dbReference type="Pfam" id="PF12840">
    <property type="entry name" value="HTH_20"/>
    <property type="match status" value="1"/>
</dbReference>
<dbReference type="OrthoDB" id="28610at2157"/>
<dbReference type="InterPro" id="IPR036390">
    <property type="entry name" value="WH_DNA-bd_sf"/>
</dbReference>
<dbReference type="SMART" id="SM00418">
    <property type="entry name" value="HTH_ARSR"/>
    <property type="match status" value="1"/>
</dbReference>
<organism evidence="2 3">
    <name type="scientific">Halolamina salifodinae</name>
    <dbReference type="NCBI Taxonomy" id="1202767"/>
    <lineage>
        <taxon>Archaea</taxon>
        <taxon>Methanobacteriati</taxon>
        <taxon>Methanobacteriota</taxon>
        <taxon>Stenosarchaea group</taxon>
        <taxon>Halobacteria</taxon>
        <taxon>Halobacteriales</taxon>
        <taxon>Haloferacaceae</taxon>
    </lineage>
</organism>
<dbReference type="InterPro" id="IPR056504">
    <property type="entry name" value="HTH_HVO_0163_N"/>
</dbReference>
<dbReference type="InterPro" id="IPR001845">
    <property type="entry name" value="HTH_ArsR_DNA-bd_dom"/>
</dbReference>
<dbReference type="EMBL" id="JAGGLC010000001">
    <property type="protein sequence ID" value="MBP1985649.1"/>
    <property type="molecule type" value="Genomic_DNA"/>
</dbReference>
<dbReference type="Proteomes" id="UP000823736">
    <property type="component" value="Unassembled WGS sequence"/>
</dbReference>
<dbReference type="Gene3D" id="1.10.10.10">
    <property type="entry name" value="Winged helix-like DNA-binding domain superfamily/Winged helix DNA-binding domain"/>
    <property type="match status" value="2"/>
</dbReference>
<dbReference type="AlphaFoldDB" id="A0A8T4GS16"/>
<feature type="domain" description="HTH arsR-type" evidence="1">
    <location>
        <begin position="69"/>
        <end position="149"/>
    </location>
</feature>
<proteinExistence type="predicted"/>
<gene>
    <name evidence="2" type="ORF">J2753_000122</name>
</gene>
<dbReference type="SUPFAM" id="SSF46785">
    <property type="entry name" value="Winged helix' DNA-binding domain"/>
    <property type="match status" value="2"/>
</dbReference>